<sequence>MKITVNDQPEQFYLAFKKWMPAAGHEIKVGNYRFCAIPIGKTINISEVTSGAMLMRVPVNLVAFQLMSTKEGTIEHFYTIGESIKRIIKKHDFDTMIKEMQKKTYDLLGEMPSVEDIDVTEIEN</sequence>
<name>A0A2V3W989_9BACI</name>
<evidence type="ECO:0000313" key="2">
    <source>
        <dbReference type="Proteomes" id="UP000247978"/>
    </source>
</evidence>
<gene>
    <name evidence="1" type="ORF">DFR56_103301</name>
</gene>
<proteinExistence type="predicted"/>
<organism evidence="1 2">
    <name type="scientific">Pseudogracilibacillus auburnensis</name>
    <dbReference type="NCBI Taxonomy" id="1494959"/>
    <lineage>
        <taxon>Bacteria</taxon>
        <taxon>Bacillati</taxon>
        <taxon>Bacillota</taxon>
        <taxon>Bacilli</taxon>
        <taxon>Bacillales</taxon>
        <taxon>Bacillaceae</taxon>
        <taxon>Pseudogracilibacillus</taxon>
    </lineage>
</organism>
<protein>
    <submittedName>
        <fullName evidence="1">Uncharacterized protein</fullName>
    </submittedName>
</protein>
<evidence type="ECO:0000313" key="1">
    <source>
        <dbReference type="EMBL" id="PXW88795.1"/>
    </source>
</evidence>
<comment type="caution">
    <text evidence="1">The sequence shown here is derived from an EMBL/GenBank/DDBJ whole genome shotgun (WGS) entry which is preliminary data.</text>
</comment>
<dbReference type="RefSeq" id="WP_110394618.1">
    <property type="nucleotide sequence ID" value="NZ_JADIJL010000049.1"/>
</dbReference>
<dbReference type="OrthoDB" id="2888048at2"/>
<accession>A0A2V3W989</accession>
<reference evidence="1 2" key="1">
    <citation type="submission" date="2018-05" db="EMBL/GenBank/DDBJ databases">
        <title>Genomic Encyclopedia of Type Strains, Phase IV (KMG-IV): sequencing the most valuable type-strain genomes for metagenomic binning, comparative biology and taxonomic classification.</title>
        <authorList>
            <person name="Goeker M."/>
        </authorList>
    </citation>
    <scope>NUCLEOTIDE SEQUENCE [LARGE SCALE GENOMIC DNA]</scope>
    <source>
        <strain evidence="1 2">DSM 28556</strain>
    </source>
</reference>
<keyword evidence="2" id="KW-1185">Reference proteome</keyword>
<dbReference type="Proteomes" id="UP000247978">
    <property type="component" value="Unassembled WGS sequence"/>
</dbReference>
<dbReference type="EMBL" id="QJJQ01000003">
    <property type="protein sequence ID" value="PXW88795.1"/>
    <property type="molecule type" value="Genomic_DNA"/>
</dbReference>
<dbReference type="AlphaFoldDB" id="A0A2V3W989"/>